<dbReference type="GO" id="GO:0004519">
    <property type="term" value="F:endonuclease activity"/>
    <property type="evidence" value="ECO:0007669"/>
    <property type="project" value="InterPro"/>
</dbReference>
<dbReference type="Proteomes" id="UP000281112">
    <property type="component" value="Unassembled WGS sequence"/>
</dbReference>
<dbReference type="Pfam" id="PF09618">
    <property type="entry name" value="Cas_Csy4"/>
    <property type="match status" value="1"/>
</dbReference>
<dbReference type="InterPro" id="IPR013396">
    <property type="entry name" value="CRISPR-assoc_prot_Csy4"/>
</dbReference>
<dbReference type="CDD" id="cd09739">
    <property type="entry name" value="Cas6_I-F"/>
    <property type="match status" value="1"/>
</dbReference>
<evidence type="ECO:0000313" key="1">
    <source>
        <dbReference type="EMBL" id="RQW65147.1"/>
    </source>
</evidence>
<gene>
    <name evidence="1" type="primary">cas6f</name>
    <name evidence="1" type="ORF">EES38_03695</name>
</gene>
<protein>
    <submittedName>
        <fullName evidence="1">Type I-F CRISPR-associated endoribonuclease Cas6/Csy4</fullName>
    </submittedName>
</protein>
<sequence length="199" mass="23308">MDWYYKTVTFLPKHRSNEALVAKCLKTLHGFNYHYNTRGIGVSFPLWSQETIGEKITFVSQNKMELDYLLSQQYFKEMVNLNYFHISSTKLVPKTCEYVAFRRNQKIDDSTPNGQARIQRRCQKRAIERGETYDPTTRDISSEHIFEHYHSIESKSTRKGQNFRLNIQMINAGSESNSAIFTSYGLSSKDNNWQQVPLI</sequence>
<comment type="caution">
    <text evidence="1">The sequence shown here is derived from an EMBL/GenBank/DDBJ whole genome shotgun (WGS) entry which is preliminary data.</text>
</comment>
<dbReference type="InterPro" id="IPR042564">
    <property type="entry name" value="CRISPR-Cas6/Csy4_sf"/>
</dbReference>
<dbReference type="RefSeq" id="WP_124935801.1">
    <property type="nucleotide sequence ID" value="NZ_RJVQ01000001.1"/>
</dbReference>
<dbReference type="GO" id="GO:0043571">
    <property type="term" value="P:maintenance of CRISPR repeat elements"/>
    <property type="evidence" value="ECO:0007669"/>
    <property type="project" value="InterPro"/>
</dbReference>
<reference evidence="1 2" key="1">
    <citation type="submission" date="2018-11" db="EMBL/GenBank/DDBJ databases">
        <title>Vibrio LJC006 sp. nov., isolated from seawater during the bloom of the enteromorpha.</title>
        <authorList>
            <person name="Liang J."/>
        </authorList>
    </citation>
    <scope>NUCLEOTIDE SEQUENCE [LARGE SCALE GENOMIC DNA]</scope>
    <source>
        <strain evidence="1 2">LJC006</strain>
    </source>
</reference>
<proteinExistence type="predicted"/>
<name>A0A3N9TLI8_9VIBR</name>
<dbReference type="EMBL" id="RJVQ01000001">
    <property type="protein sequence ID" value="RQW65147.1"/>
    <property type="molecule type" value="Genomic_DNA"/>
</dbReference>
<dbReference type="Gene3D" id="3.30.70.2540">
    <property type="entry name" value="CRISPR-associated endoribonuclease Cas6/Csy4"/>
    <property type="match status" value="1"/>
</dbReference>
<keyword evidence="2" id="KW-1185">Reference proteome</keyword>
<evidence type="ECO:0000313" key="2">
    <source>
        <dbReference type="Proteomes" id="UP000281112"/>
    </source>
</evidence>
<dbReference type="OrthoDB" id="6104063at2"/>
<dbReference type="NCBIfam" id="TIGR02563">
    <property type="entry name" value="cas_Csy4"/>
    <property type="match status" value="1"/>
</dbReference>
<accession>A0A3N9TLI8</accession>
<dbReference type="AlphaFoldDB" id="A0A3N9TLI8"/>
<organism evidence="1 2">
    <name type="scientific">Vibrio viridaestus</name>
    <dbReference type="NCBI Taxonomy" id="2487322"/>
    <lineage>
        <taxon>Bacteria</taxon>
        <taxon>Pseudomonadati</taxon>
        <taxon>Pseudomonadota</taxon>
        <taxon>Gammaproteobacteria</taxon>
        <taxon>Vibrionales</taxon>
        <taxon>Vibrionaceae</taxon>
        <taxon>Vibrio</taxon>
    </lineage>
</organism>